<dbReference type="GO" id="GO:0016705">
    <property type="term" value="F:oxidoreductase activity, acting on paired donors, with incorporation or reduction of molecular oxygen"/>
    <property type="evidence" value="ECO:0007669"/>
    <property type="project" value="InterPro"/>
</dbReference>
<dbReference type="RefSeq" id="WP_061082266.1">
    <property type="nucleotide sequence ID" value="NZ_JAAXPG010000041.1"/>
</dbReference>
<evidence type="ECO:0000313" key="3">
    <source>
        <dbReference type="EMBL" id="NKZ01691.1"/>
    </source>
</evidence>
<gene>
    <name evidence="3" type="ORF">HGB44_29075</name>
</gene>
<dbReference type="AlphaFoldDB" id="A0A7X6MIM8"/>
<dbReference type="CDD" id="cd00347">
    <property type="entry name" value="Flavin_utilizing_monoxygenases"/>
    <property type="match status" value="2"/>
</dbReference>
<keyword evidence="4" id="KW-1185">Reference proteome</keyword>
<dbReference type="GO" id="GO:0005829">
    <property type="term" value="C:cytosol"/>
    <property type="evidence" value="ECO:0007669"/>
    <property type="project" value="TreeGrafter"/>
</dbReference>
<dbReference type="SUPFAM" id="SSF51679">
    <property type="entry name" value="Bacterial luciferase-like"/>
    <property type="match status" value="1"/>
</dbReference>
<dbReference type="InterPro" id="IPR011251">
    <property type="entry name" value="Luciferase-like_dom"/>
</dbReference>
<name>A0A7X6MIM8_9ACTN</name>
<comment type="caution">
    <text evidence="3">The sequence shown here is derived from an EMBL/GenBank/DDBJ whole genome shotgun (WGS) entry which is preliminary data.</text>
</comment>
<evidence type="ECO:0000259" key="2">
    <source>
        <dbReference type="Pfam" id="PF00296"/>
    </source>
</evidence>
<comment type="similarity">
    <text evidence="1">To bacterial alkanal monooxygenase alpha and beta chains.</text>
</comment>
<dbReference type="Proteomes" id="UP000553209">
    <property type="component" value="Unassembled WGS sequence"/>
</dbReference>
<evidence type="ECO:0000313" key="4">
    <source>
        <dbReference type="Proteomes" id="UP000553209"/>
    </source>
</evidence>
<dbReference type="PANTHER" id="PTHR30137">
    <property type="entry name" value="LUCIFERASE-LIKE MONOOXYGENASE"/>
    <property type="match status" value="1"/>
</dbReference>
<dbReference type="Gene3D" id="3.20.20.30">
    <property type="entry name" value="Luciferase-like domain"/>
    <property type="match status" value="1"/>
</dbReference>
<dbReference type="InterPro" id="IPR050766">
    <property type="entry name" value="Bact_Lucif_Oxidored"/>
</dbReference>
<proteinExistence type="predicted"/>
<sequence length="335" mass="36721">MSDVALSVLDHASIAEGSTPGDALRSARELAQHAERLGYKRFWLSEHHNMQAIASAATSVSLGFIAEGTSTIRIGAGGVMLPNHSPLVIAEQFGTLESLYPGRVDLGLGRAPGTDPRTMMALRRDHSASATFPNDVQELQAYFEPAEPGQPVRAIPGEGLRVPLWILGSSLFGAQLAAQIGLPYAFASHFAPDALYEALKAYRTTFRPSRQLEKPYAMAGVNAFVADTDEEAQHLFTTMQQAFLGTLRGARGRLRPPVENLDTAWRPGEKERLDHMLRYSFVGSPETVRRKLELFVADTGVDELMVSSMIYDQKARLRSFELLAELADLKRPDQG</sequence>
<accession>A0A7X6MIM8</accession>
<dbReference type="Pfam" id="PF00296">
    <property type="entry name" value="Bac_luciferase"/>
    <property type="match status" value="1"/>
</dbReference>
<evidence type="ECO:0000256" key="1">
    <source>
        <dbReference type="ARBA" id="ARBA00007789"/>
    </source>
</evidence>
<dbReference type="InterPro" id="IPR036661">
    <property type="entry name" value="Luciferase-like_sf"/>
</dbReference>
<dbReference type="EMBL" id="JAAXPG010000041">
    <property type="protein sequence ID" value="NKZ01691.1"/>
    <property type="molecule type" value="Genomic_DNA"/>
</dbReference>
<dbReference type="InterPro" id="IPR019949">
    <property type="entry name" value="CmoO-like"/>
</dbReference>
<feature type="domain" description="Luciferase-like" evidence="2">
    <location>
        <begin position="15"/>
        <end position="302"/>
    </location>
</feature>
<dbReference type="FunFam" id="3.20.20.30:FF:000002">
    <property type="entry name" value="LLM class flavin-dependent oxidoreductase"/>
    <property type="match status" value="1"/>
</dbReference>
<reference evidence="3 4" key="1">
    <citation type="submission" date="2020-04" db="EMBL/GenBank/DDBJ databases">
        <title>MicrobeNet Type strains.</title>
        <authorList>
            <person name="Nicholson A.C."/>
        </authorList>
    </citation>
    <scope>NUCLEOTIDE SEQUENCE [LARGE SCALE GENOMIC DNA]</scope>
    <source>
        <strain evidence="3 4">ATCC 23612</strain>
    </source>
</reference>
<organism evidence="3 4">
    <name type="scientific">Nocardiopsis alborubida</name>
    <dbReference type="NCBI Taxonomy" id="146802"/>
    <lineage>
        <taxon>Bacteria</taxon>
        <taxon>Bacillati</taxon>
        <taxon>Actinomycetota</taxon>
        <taxon>Actinomycetes</taxon>
        <taxon>Streptosporangiales</taxon>
        <taxon>Nocardiopsidaceae</taxon>
        <taxon>Nocardiopsis</taxon>
    </lineage>
</organism>
<dbReference type="PANTHER" id="PTHR30137:SF6">
    <property type="entry name" value="LUCIFERASE-LIKE MONOOXYGENASE"/>
    <property type="match status" value="1"/>
</dbReference>
<protein>
    <submittedName>
        <fullName evidence="3">LLM class flavin-dependent oxidoreductase</fullName>
    </submittedName>
</protein>
<dbReference type="NCBIfam" id="TIGR03558">
    <property type="entry name" value="oxido_grp_1"/>
    <property type="match status" value="1"/>
</dbReference>